<gene>
    <name evidence="2" type="ORF">SAMN05216255_4288</name>
</gene>
<dbReference type="CDD" id="cd20302">
    <property type="entry name" value="cupin_DAD"/>
    <property type="match status" value="1"/>
</dbReference>
<keyword evidence="3" id="KW-1185">Reference proteome</keyword>
<name>A0A239JCP3_9PSED</name>
<dbReference type="InterPro" id="IPR025979">
    <property type="entry name" value="ChrR-like_cupin_dom"/>
</dbReference>
<dbReference type="SUPFAM" id="SSF51182">
    <property type="entry name" value="RmlC-like cupins"/>
    <property type="match status" value="1"/>
</dbReference>
<accession>A0A239JCP3</accession>
<proteinExistence type="predicted"/>
<dbReference type="EMBL" id="FZOG01000008">
    <property type="protein sequence ID" value="SNT03607.1"/>
    <property type="molecule type" value="Genomic_DNA"/>
</dbReference>
<reference evidence="3" key="1">
    <citation type="submission" date="2017-06" db="EMBL/GenBank/DDBJ databases">
        <authorList>
            <person name="Varghese N."/>
            <person name="Submissions S."/>
        </authorList>
    </citation>
    <scope>NUCLEOTIDE SEQUENCE [LARGE SCALE GENOMIC DNA]</scope>
    <source>
        <strain evidence="3">CIP 108523</strain>
    </source>
</reference>
<dbReference type="RefSeq" id="WP_089361213.1">
    <property type="nucleotide sequence ID" value="NZ_FZOG01000008.1"/>
</dbReference>
<dbReference type="AlphaFoldDB" id="A0A239JCP3"/>
<dbReference type="Gene3D" id="2.60.120.10">
    <property type="entry name" value="Jelly Rolls"/>
    <property type="match status" value="1"/>
</dbReference>
<sequence>MALPETFTHQDELLTISSNAQPFLDGLLHPGISVAPMFLDTHNGVWCLRVKFKPGVTLPLHYHTGVVHFYTMSGCWYYTEYPDQKQTAGSYLFEPGGSIHQLNVPADNTEDTDTFMIVFGANVNFTETGEYINMMDAGLIKTWVDQAIKEQPGAEDVRYISSPVPSFTKS</sequence>
<evidence type="ECO:0000313" key="2">
    <source>
        <dbReference type="EMBL" id="SNT03607.1"/>
    </source>
</evidence>
<dbReference type="InterPro" id="IPR014710">
    <property type="entry name" value="RmlC-like_jellyroll"/>
</dbReference>
<protein>
    <submittedName>
        <fullName evidence="2">ChrR Cupin-like domain-containing protein</fullName>
    </submittedName>
</protein>
<evidence type="ECO:0000313" key="3">
    <source>
        <dbReference type="Proteomes" id="UP000242915"/>
    </source>
</evidence>
<organism evidence="2 3">
    <name type="scientific">Pseudomonas segetis</name>
    <dbReference type="NCBI Taxonomy" id="298908"/>
    <lineage>
        <taxon>Bacteria</taxon>
        <taxon>Pseudomonadati</taxon>
        <taxon>Pseudomonadota</taxon>
        <taxon>Gammaproteobacteria</taxon>
        <taxon>Pseudomonadales</taxon>
        <taxon>Pseudomonadaceae</taxon>
        <taxon>Pseudomonas</taxon>
    </lineage>
</organism>
<dbReference type="Proteomes" id="UP000242915">
    <property type="component" value="Unassembled WGS sequence"/>
</dbReference>
<feature type="domain" description="ChrR-like cupin" evidence="1">
    <location>
        <begin position="18"/>
        <end position="117"/>
    </location>
</feature>
<evidence type="ECO:0000259" key="1">
    <source>
        <dbReference type="Pfam" id="PF12973"/>
    </source>
</evidence>
<dbReference type="InterPro" id="IPR011051">
    <property type="entry name" value="RmlC_Cupin_sf"/>
</dbReference>
<dbReference type="Pfam" id="PF12973">
    <property type="entry name" value="Cupin_7"/>
    <property type="match status" value="1"/>
</dbReference>